<dbReference type="Gene3D" id="3.30.1370.60">
    <property type="entry name" value="Hypothetical oxidoreductase yiak, domain 2"/>
    <property type="match status" value="1"/>
</dbReference>
<evidence type="ECO:0000313" key="3">
    <source>
        <dbReference type="EMBL" id="KLK94214.1"/>
    </source>
</evidence>
<gene>
    <name evidence="3" type="ORF">AA309_04445</name>
</gene>
<keyword evidence="2" id="KW-0560">Oxidoreductase</keyword>
<evidence type="ECO:0000313" key="4">
    <source>
        <dbReference type="Proteomes" id="UP000035489"/>
    </source>
</evidence>
<dbReference type="Proteomes" id="UP000035489">
    <property type="component" value="Unassembled WGS sequence"/>
</dbReference>
<evidence type="ECO:0000256" key="1">
    <source>
        <dbReference type="ARBA" id="ARBA00006056"/>
    </source>
</evidence>
<dbReference type="InterPro" id="IPR036111">
    <property type="entry name" value="Mal/L-sulfo/L-lacto_DH-like_sf"/>
</dbReference>
<dbReference type="InterPro" id="IPR043143">
    <property type="entry name" value="Mal/L-sulf/L-lact_DH-like_NADP"/>
</dbReference>
<dbReference type="EMBL" id="LCYG01000015">
    <property type="protein sequence ID" value="KLK94214.1"/>
    <property type="molecule type" value="Genomic_DNA"/>
</dbReference>
<comment type="similarity">
    <text evidence="1">Belongs to the LDH2/MDH2 oxidoreductase family.</text>
</comment>
<dbReference type="PATRIC" id="fig|1225564.3.peg.1249"/>
<dbReference type="InterPro" id="IPR003767">
    <property type="entry name" value="Malate/L-lactate_DH-like"/>
</dbReference>
<dbReference type="AlphaFoldDB" id="A0A0H1RGI4"/>
<name>A0A0H1RGI4_9HYPH</name>
<dbReference type="STRING" id="1225564.AA309_04445"/>
<dbReference type="PANTHER" id="PTHR11091:SF0">
    <property type="entry name" value="MALATE DEHYDROGENASE"/>
    <property type="match status" value="1"/>
</dbReference>
<accession>A0A0H1RGI4</accession>
<sequence>MHSPAPVMRFERESLVQFGVAILDRVGVPDDAARITADLLVRADERAVSTHGLVRLLPYVRRIQAGLVNTNPSLAMESRKPGFAMIDADDGLGQLCASRAAEKAIKLTKEVGFGIVGVHNSHHLGMCAPYAEQIAKAGFIGLSMTNTAPLMAPTGSAERLIGNNPLAIAIPRRAPHPPLVLDIAFSHAAFGAVQKLAATGGQVPEGWMHDKEGLWIRDAATALREGIMAPIGAHKGYGLALIVEVLAAALTNSSVLDEVGSLFREPPIHMRVGHLIIAIDPEALLDMSVFLDRVEHICARVQSAKPAPDGNKVKLPGQPEAEMQAQSESLGIPLSEKILSDLAGLAAELGVAMPKPVGREVIQ</sequence>
<dbReference type="PANTHER" id="PTHR11091">
    <property type="entry name" value="OXIDOREDUCTASE-RELATED"/>
    <property type="match status" value="1"/>
</dbReference>
<reference evidence="3 4" key="1">
    <citation type="submission" date="2015-05" db="EMBL/GenBank/DDBJ databases">
        <title>Draft genome sequence of Microvirga vignae strain BR3299, a novel nitrogen fixing bacteria isolated from Brazil semi-aired region.</title>
        <authorList>
            <person name="Zilli J.E."/>
            <person name="Passos S.R."/>
            <person name="Leite J."/>
            <person name="Baldani J.I."/>
            <person name="Xavier G.R."/>
            <person name="Rumjaneck N.G."/>
            <person name="Simoes-Araujo J.L."/>
        </authorList>
    </citation>
    <scope>NUCLEOTIDE SEQUENCE [LARGE SCALE GENOMIC DNA]</scope>
    <source>
        <strain evidence="3 4">BR3299</strain>
    </source>
</reference>
<dbReference type="Pfam" id="PF02615">
    <property type="entry name" value="Ldh_2"/>
    <property type="match status" value="1"/>
</dbReference>
<protein>
    <recommendedName>
        <fullName evidence="5">Lactate dehydrogenase</fullName>
    </recommendedName>
</protein>
<dbReference type="SUPFAM" id="SSF89733">
    <property type="entry name" value="L-sulfolactate dehydrogenase-like"/>
    <property type="match status" value="1"/>
</dbReference>
<comment type="caution">
    <text evidence="3">The sequence shown here is derived from an EMBL/GenBank/DDBJ whole genome shotgun (WGS) entry which is preliminary data.</text>
</comment>
<organism evidence="3 4">
    <name type="scientific">Microvirga vignae</name>
    <dbReference type="NCBI Taxonomy" id="1225564"/>
    <lineage>
        <taxon>Bacteria</taxon>
        <taxon>Pseudomonadati</taxon>
        <taxon>Pseudomonadota</taxon>
        <taxon>Alphaproteobacteria</taxon>
        <taxon>Hyphomicrobiales</taxon>
        <taxon>Methylobacteriaceae</taxon>
        <taxon>Microvirga</taxon>
    </lineage>
</organism>
<proteinExistence type="inferred from homology"/>
<dbReference type="GO" id="GO:0016491">
    <property type="term" value="F:oxidoreductase activity"/>
    <property type="evidence" value="ECO:0007669"/>
    <property type="project" value="UniProtKB-KW"/>
</dbReference>
<evidence type="ECO:0008006" key="5">
    <source>
        <dbReference type="Google" id="ProtNLM"/>
    </source>
</evidence>
<keyword evidence="4" id="KW-1185">Reference proteome</keyword>
<evidence type="ECO:0000256" key="2">
    <source>
        <dbReference type="ARBA" id="ARBA00023002"/>
    </source>
</evidence>
<dbReference type="Gene3D" id="1.10.1530.10">
    <property type="match status" value="1"/>
</dbReference>
<dbReference type="InterPro" id="IPR043144">
    <property type="entry name" value="Mal/L-sulf/L-lact_DH-like_ah"/>
</dbReference>